<feature type="disulfide bond" evidence="2">
    <location>
        <begin position="36"/>
        <end position="48"/>
    </location>
</feature>
<organism evidence="3 4">
    <name type="scientific">Meganyctiphanes norvegica</name>
    <name type="common">Northern krill</name>
    <name type="synonym">Thysanopoda norvegica</name>
    <dbReference type="NCBI Taxonomy" id="48144"/>
    <lineage>
        <taxon>Eukaryota</taxon>
        <taxon>Metazoa</taxon>
        <taxon>Ecdysozoa</taxon>
        <taxon>Arthropoda</taxon>
        <taxon>Crustacea</taxon>
        <taxon>Multicrustacea</taxon>
        <taxon>Malacostraca</taxon>
        <taxon>Eumalacostraca</taxon>
        <taxon>Eucarida</taxon>
        <taxon>Euphausiacea</taxon>
        <taxon>Euphausiidae</taxon>
        <taxon>Meganyctiphanes</taxon>
    </lineage>
</organism>
<dbReference type="Pfam" id="PF00057">
    <property type="entry name" value="Ldl_recept_a"/>
    <property type="match status" value="1"/>
</dbReference>
<feature type="disulfide bond" evidence="2">
    <location>
        <begin position="55"/>
        <end position="70"/>
    </location>
</feature>
<dbReference type="Proteomes" id="UP001497623">
    <property type="component" value="Unassembled WGS sequence"/>
</dbReference>
<dbReference type="PROSITE" id="PS01209">
    <property type="entry name" value="LDLRA_1"/>
    <property type="match status" value="1"/>
</dbReference>
<comment type="caution">
    <text evidence="3">The sequence shown here is derived from an EMBL/GenBank/DDBJ whole genome shotgun (WGS) entry which is preliminary data.</text>
</comment>
<accession>A0AAV2RZK7</accession>
<reference evidence="3 4" key="1">
    <citation type="submission" date="2024-05" db="EMBL/GenBank/DDBJ databases">
        <authorList>
            <person name="Wallberg A."/>
        </authorList>
    </citation>
    <scope>NUCLEOTIDE SEQUENCE [LARGE SCALE GENOMIC DNA]</scope>
</reference>
<keyword evidence="4" id="KW-1185">Reference proteome</keyword>
<keyword evidence="1 2" id="KW-1015">Disulfide bond</keyword>
<dbReference type="PROSITE" id="PS50068">
    <property type="entry name" value="LDLRA_2"/>
    <property type="match status" value="1"/>
</dbReference>
<dbReference type="AlphaFoldDB" id="A0AAV2RZK7"/>
<evidence type="ECO:0000313" key="3">
    <source>
        <dbReference type="EMBL" id="CAL4147459.1"/>
    </source>
</evidence>
<evidence type="ECO:0000256" key="1">
    <source>
        <dbReference type="ARBA" id="ARBA00023157"/>
    </source>
</evidence>
<dbReference type="InterPro" id="IPR002172">
    <property type="entry name" value="LDrepeatLR_classA_rpt"/>
</dbReference>
<gene>
    <name evidence="3" type="ORF">MNOR_LOCUS30041</name>
</gene>
<sequence length="101" mass="11206">SGAVRIKNNLVVKKEGFAVNINKSTTRDNLKVCCKCKEGDHSCTDGTCIPQDFVCDGVYDCRDGKDEENCAVLRRAAVDEEPIEEIPTFPLEMGNDDKHEL</sequence>
<dbReference type="EMBL" id="CAXKWB010035918">
    <property type="protein sequence ID" value="CAL4147459.1"/>
    <property type="molecule type" value="Genomic_DNA"/>
</dbReference>
<dbReference type="Gene3D" id="4.10.400.10">
    <property type="entry name" value="Low-density Lipoprotein Receptor"/>
    <property type="match status" value="1"/>
</dbReference>
<evidence type="ECO:0000313" key="4">
    <source>
        <dbReference type="Proteomes" id="UP001497623"/>
    </source>
</evidence>
<proteinExistence type="predicted"/>
<name>A0AAV2RZK7_MEGNR</name>
<feature type="disulfide bond" evidence="2">
    <location>
        <begin position="43"/>
        <end position="61"/>
    </location>
</feature>
<protein>
    <submittedName>
        <fullName evidence="3">Uncharacterized protein</fullName>
    </submittedName>
</protein>
<evidence type="ECO:0000256" key="2">
    <source>
        <dbReference type="PROSITE-ProRule" id="PRU00124"/>
    </source>
</evidence>
<dbReference type="InterPro" id="IPR023415">
    <property type="entry name" value="LDLR_class-A_CS"/>
</dbReference>
<feature type="non-terminal residue" evidence="3">
    <location>
        <position position="1"/>
    </location>
</feature>
<dbReference type="InterPro" id="IPR036055">
    <property type="entry name" value="LDL_receptor-like_sf"/>
</dbReference>
<dbReference type="SUPFAM" id="SSF57424">
    <property type="entry name" value="LDL receptor-like module"/>
    <property type="match status" value="1"/>
</dbReference>
<dbReference type="SMART" id="SM00192">
    <property type="entry name" value="LDLa"/>
    <property type="match status" value="1"/>
</dbReference>
<dbReference type="CDD" id="cd00112">
    <property type="entry name" value="LDLa"/>
    <property type="match status" value="1"/>
</dbReference>